<keyword evidence="8" id="KW-1185">Reference proteome</keyword>
<organism evidence="7 8">
    <name type="scientific">Etheostoma spectabile</name>
    <name type="common">orangethroat darter</name>
    <dbReference type="NCBI Taxonomy" id="54343"/>
    <lineage>
        <taxon>Eukaryota</taxon>
        <taxon>Metazoa</taxon>
        <taxon>Chordata</taxon>
        <taxon>Craniata</taxon>
        <taxon>Vertebrata</taxon>
        <taxon>Euteleostomi</taxon>
        <taxon>Actinopterygii</taxon>
        <taxon>Neopterygii</taxon>
        <taxon>Teleostei</taxon>
        <taxon>Neoteleostei</taxon>
        <taxon>Acanthomorphata</taxon>
        <taxon>Eupercaria</taxon>
        <taxon>Perciformes</taxon>
        <taxon>Percoidei</taxon>
        <taxon>Percidae</taxon>
        <taxon>Etheostomatinae</taxon>
        <taxon>Etheostoma</taxon>
    </lineage>
</organism>
<evidence type="ECO:0000256" key="1">
    <source>
        <dbReference type="ARBA" id="ARBA00004167"/>
    </source>
</evidence>
<evidence type="ECO:0000256" key="2">
    <source>
        <dbReference type="ARBA" id="ARBA00022692"/>
    </source>
</evidence>
<feature type="compositionally biased region" description="Basic and acidic residues" evidence="5">
    <location>
        <begin position="1"/>
        <end position="22"/>
    </location>
</feature>
<feature type="region of interest" description="Disordered" evidence="5">
    <location>
        <begin position="1"/>
        <end position="25"/>
    </location>
</feature>
<keyword evidence="3 6" id="KW-1133">Transmembrane helix</keyword>
<dbReference type="GO" id="GO:0016020">
    <property type="term" value="C:membrane"/>
    <property type="evidence" value="ECO:0007669"/>
    <property type="project" value="UniProtKB-SubCell"/>
</dbReference>
<dbReference type="AlphaFoldDB" id="A0A5J5DF45"/>
<protein>
    <submittedName>
        <fullName evidence="7">Uncharacterized protein</fullName>
    </submittedName>
</protein>
<dbReference type="PANTHER" id="PTHR16736">
    <property type="entry name" value="CORTEXIN-1-RELATED"/>
    <property type="match status" value="1"/>
</dbReference>
<feature type="transmembrane region" description="Helical" evidence="6">
    <location>
        <begin position="105"/>
        <end position="125"/>
    </location>
</feature>
<gene>
    <name evidence="7" type="ORF">FQN60_017291</name>
</gene>
<keyword evidence="2 6" id="KW-0812">Transmembrane</keyword>
<evidence type="ECO:0000256" key="6">
    <source>
        <dbReference type="SAM" id="Phobius"/>
    </source>
</evidence>
<evidence type="ECO:0000256" key="3">
    <source>
        <dbReference type="ARBA" id="ARBA00022989"/>
    </source>
</evidence>
<sequence length="154" mass="17165">MSGASGREENNKRNSRGEEPRGLRGRVVVVASSLETERSDLPGWRATADGDSRAPLITTATNKELEPRRSSMDVPRMAEGLFSSTLSSSGGGHHVSSYLTLEQKAAFVFVLLLFIFLALLIVRCFRILLDPYRSMPSSNWTDHTEKDTFDYRIV</sequence>
<comment type="caution">
    <text evidence="7">The sequence shown here is derived from an EMBL/GenBank/DDBJ whole genome shotgun (WGS) entry which is preliminary data.</text>
</comment>
<keyword evidence="4 6" id="KW-0472">Membrane</keyword>
<name>A0A5J5DF45_9PERO</name>
<reference evidence="7 8" key="1">
    <citation type="submission" date="2019-08" db="EMBL/GenBank/DDBJ databases">
        <title>A chromosome-level genome assembly, high-density linkage maps, and genome scans reveal the genomic architecture of hybrid incompatibilities underlying speciation via character displacement in darters (Percidae: Etheostominae).</title>
        <authorList>
            <person name="Moran R.L."/>
            <person name="Catchen J.M."/>
            <person name="Fuller R.C."/>
        </authorList>
    </citation>
    <scope>NUCLEOTIDE SEQUENCE [LARGE SCALE GENOMIC DNA]</scope>
    <source>
        <strain evidence="7">EspeVRDwgs_2016</strain>
        <tissue evidence="7">Muscle</tissue>
    </source>
</reference>
<comment type="subcellular location">
    <subcellularLocation>
        <location evidence="1">Membrane</location>
        <topology evidence="1">Single-pass membrane protein</topology>
    </subcellularLocation>
</comment>
<evidence type="ECO:0000256" key="5">
    <source>
        <dbReference type="SAM" id="MobiDB-lite"/>
    </source>
</evidence>
<dbReference type="EMBL" id="VOFY01000006">
    <property type="protein sequence ID" value="KAA8591917.1"/>
    <property type="molecule type" value="Genomic_DNA"/>
</dbReference>
<dbReference type="PANTHER" id="PTHR16736:SF4">
    <property type="entry name" value="CORTEXIN-2-LIKE"/>
    <property type="match status" value="1"/>
</dbReference>
<evidence type="ECO:0000256" key="4">
    <source>
        <dbReference type="ARBA" id="ARBA00023136"/>
    </source>
</evidence>
<accession>A0A5J5DF45</accession>
<dbReference type="Pfam" id="PF11057">
    <property type="entry name" value="Cortexin"/>
    <property type="match status" value="1"/>
</dbReference>
<evidence type="ECO:0000313" key="8">
    <source>
        <dbReference type="Proteomes" id="UP000327493"/>
    </source>
</evidence>
<dbReference type="InterPro" id="IPR020066">
    <property type="entry name" value="Cortexin"/>
</dbReference>
<proteinExistence type="predicted"/>
<evidence type="ECO:0000313" key="7">
    <source>
        <dbReference type="EMBL" id="KAA8591917.1"/>
    </source>
</evidence>
<dbReference type="Proteomes" id="UP000327493">
    <property type="component" value="Chromosome 6"/>
</dbReference>